<reference evidence="2 3" key="1">
    <citation type="journal article" date="2011" name="Genome Biol.">
        <title>Genome sequence of the insect pathogenic fungus Cordyceps militaris, a valued traditional Chinese medicine.</title>
        <authorList>
            <person name="Zheng P."/>
            <person name="Xia Y."/>
            <person name="Xiao G."/>
            <person name="Xiong C."/>
            <person name="Hu X."/>
            <person name="Zhang S."/>
            <person name="Zheng H."/>
            <person name="Huang Y."/>
            <person name="Zhou Y."/>
            <person name="Wang S."/>
            <person name="Zhao G.P."/>
            <person name="Liu X."/>
            <person name="St Leger R.J."/>
            <person name="Wang C."/>
        </authorList>
    </citation>
    <scope>NUCLEOTIDE SEQUENCE [LARGE SCALE GENOMIC DNA]</scope>
    <source>
        <strain evidence="2 3">CM01</strain>
    </source>
</reference>
<dbReference type="RefSeq" id="XP_006669790.1">
    <property type="nucleotide sequence ID" value="XM_006669727.1"/>
</dbReference>
<dbReference type="InParanoid" id="G3JFX3"/>
<feature type="region of interest" description="Disordered" evidence="1">
    <location>
        <begin position="60"/>
        <end position="84"/>
    </location>
</feature>
<sequence length="84" mass="9286">MSYLIIFPGLNRPPPAPDPRPAGYLLLTQPGLSQKKLPPKKRTDAAGFLRLGTCKYVHDSSPSAEGLGYSLSSRRIRRRRRPAA</sequence>
<dbReference type="Proteomes" id="UP000001610">
    <property type="component" value="Unassembled WGS sequence"/>
</dbReference>
<feature type="compositionally biased region" description="Basic residues" evidence="1">
    <location>
        <begin position="74"/>
        <end position="84"/>
    </location>
</feature>
<organism evidence="2 3">
    <name type="scientific">Cordyceps militaris (strain CM01)</name>
    <name type="common">Caterpillar fungus</name>
    <dbReference type="NCBI Taxonomy" id="983644"/>
    <lineage>
        <taxon>Eukaryota</taxon>
        <taxon>Fungi</taxon>
        <taxon>Dikarya</taxon>
        <taxon>Ascomycota</taxon>
        <taxon>Pezizomycotina</taxon>
        <taxon>Sordariomycetes</taxon>
        <taxon>Hypocreomycetidae</taxon>
        <taxon>Hypocreales</taxon>
        <taxon>Cordycipitaceae</taxon>
        <taxon>Cordyceps</taxon>
    </lineage>
</organism>
<name>G3JFX3_CORMM</name>
<protein>
    <submittedName>
        <fullName evidence="2">Uncharacterized protein</fullName>
    </submittedName>
</protein>
<dbReference type="VEuPathDB" id="FungiDB:CCM_04579"/>
<evidence type="ECO:0000313" key="3">
    <source>
        <dbReference type="Proteomes" id="UP000001610"/>
    </source>
</evidence>
<keyword evidence="3" id="KW-1185">Reference proteome</keyword>
<proteinExistence type="predicted"/>
<dbReference type="KEGG" id="cmt:CCM_04579"/>
<dbReference type="EMBL" id="JH126401">
    <property type="protein sequence ID" value="EGX93207.1"/>
    <property type="molecule type" value="Genomic_DNA"/>
</dbReference>
<evidence type="ECO:0000256" key="1">
    <source>
        <dbReference type="SAM" id="MobiDB-lite"/>
    </source>
</evidence>
<dbReference type="GeneID" id="18166602"/>
<gene>
    <name evidence="2" type="ORF">CCM_04579</name>
</gene>
<accession>G3JFX3</accession>
<evidence type="ECO:0000313" key="2">
    <source>
        <dbReference type="EMBL" id="EGX93207.1"/>
    </source>
</evidence>
<dbReference type="AlphaFoldDB" id="G3JFX3"/>
<dbReference type="HOGENOM" id="CLU_2527380_0_0_1"/>